<dbReference type="GO" id="GO:0051536">
    <property type="term" value="F:iron-sulfur cluster binding"/>
    <property type="evidence" value="ECO:0007669"/>
    <property type="project" value="UniProtKB-KW"/>
</dbReference>
<keyword evidence="1" id="KW-0813">Transport</keyword>
<dbReference type="EMBL" id="VENP01000035">
    <property type="protein sequence ID" value="TNU73712.1"/>
    <property type="molecule type" value="Genomic_DNA"/>
</dbReference>
<dbReference type="PANTHER" id="PTHR43082">
    <property type="entry name" value="FERREDOXIN-LIKE"/>
    <property type="match status" value="1"/>
</dbReference>
<dbReference type="Proteomes" id="UP000313849">
    <property type="component" value="Unassembled WGS sequence"/>
</dbReference>
<evidence type="ECO:0000256" key="1">
    <source>
        <dbReference type="ARBA" id="ARBA00022448"/>
    </source>
</evidence>
<dbReference type="PANTHER" id="PTHR43082:SF3">
    <property type="entry name" value="FERREDOXIN-LIKE PROTEIN YDIT"/>
    <property type="match status" value="1"/>
</dbReference>
<proteinExistence type="predicted"/>
<dbReference type="PIRSF" id="PIRSF036548">
    <property type="entry name" value="Fdx_FixX"/>
    <property type="match status" value="1"/>
</dbReference>
<evidence type="ECO:0000256" key="4">
    <source>
        <dbReference type="ARBA" id="ARBA00023004"/>
    </source>
</evidence>
<dbReference type="AlphaFoldDB" id="A0A5C5BC80"/>
<dbReference type="SUPFAM" id="SSF54862">
    <property type="entry name" value="4Fe-4S ferredoxins"/>
    <property type="match status" value="1"/>
</dbReference>
<evidence type="ECO:0000256" key="2">
    <source>
        <dbReference type="ARBA" id="ARBA00022723"/>
    </source>
</evidence>
<evidence type="ECO:0000256" key="5">
    <source>
        <dbReference type="ARBA" id="ARBA00023014"/>
    </source>
</evidence>
<keyword evidence="4" id="KW-0408">Iron</keyword>
<sequence>MASTVKVPPLNVRLGATRFDPDDAPHIDASALVPGSPEARAVVAVCPAGVYRETPTAVLADAAACLECGACLAVASGGLRWTYPRGSTGVRFREG</sequence>
<evidence type="ECO:0000256" key="3">
    <source>
        <dbReference type="ARBA" id="ARBA00022982"/>
    </source>
</evidence>
<evidence type="ECO:0008006" key="8">
    <source>
        <dbReference type="Google" id="ProtNLM"/>
    </source>
</evidence>
<organism evidence="6 7">
    <name type="scientific">Miniimonas arenae</name>
    <dbReference type="NCBI Taxonomy" id="676201"/>
    <lineage>
        <taxon>Bacteria</taxon>
        <taxon>Bacillati</taxon>
        <taxon>Actinomycetota</taxon>
        <taxon>Actinomycetes</taxon>
        <taxon>Micrococcales</taxon>
        <taxon>Beutenbergiaceae</taxon>
        <taxon>Miniimonas</taxon>
    </lineage>
</organism>
<keyword evidence="5" id="KW-0411">Iron-sulfur</keyword>
<accession>A0A5C5BC80</accession>
<protein>
    <recommendedName>
        <fullName evidence="8">Ferredoxin</fullName>
    </recommendedName>
</protein>
<comment type="caution">
    <text evidence="6">The sequence shown here is derived from an EMBL/GenBank/DDBJ whole genome shotgun (WGS) entry which is preliminary data.</text>
</comment>
<evidence type="ECO:0000313" key="6">
    <source>
        <dbReference type="EMBL" id="TNU73712.1"/>
    </source>
</evidence>
<reference evidence="6 7" key="1">
    <citation type="submission" date="2019-06" db="EMBL/GenBank/DDBJ databases">
        <title>Draft genome sequence of Miniimonas arenae KCTC 19750T isolated from sea sand.</title>
        <authorList>
            <person name="Park S.-J."/>
        </authorList>
    </citation>
    <scope>NUCLEOTIDE SEQUENCE [LARGE SCALE GENOMIC DNA]</scope>
    <source>
        <strain evidence="6 7">KCTC 19750</strain>
    </source>
</reference>
<dbReference type="OrthoDB" id="9800260at2"/>
<dbReference type="RefSeq" id="WP_139987129.1">
    <property type="nucleotide sequence ID" value="NZ_VENP01000035.1"/>
</dbReference>
<dbReference type="Gene3D" id="3.30.70.20">
    <property type="match status" value="1"/>
</dbReference>
<evidence type="ECO:0000313" key="7">
    <source>
        <dbReference type="Proteomes" id="UP000313849"/>
    </source>
</evidence>
<keyword evidence="7" id="KW-1185">Reference proteome</keyword>
<gene>
    <name evidence="6" type="ORF">FH969_09935</name>
</gene>
<keyword evidence="3" id="KW-0249">Electron transport</keyword>
<keyword evidence="2" id="KW-0479">Metal-binding</keyword>
<name>A0A5C5BC80_9MICO</name>
<dbReference type="InterPro" id="IPR012206">
    <property type="entry name" value="Fd_FixX"/>
</dbReference>
<dbReference type="GO" id="GO:0005506">
    <property type="term" value="F:iron ion binding"/>
    <property type="evidence" value="ECO:0007669"/>
    <property type="project" value="InterPro"/>
</dbReference>